<evidence type="ECO:0000313" key="9">
    <source>
        <dbReference type="EMBL" id="MET4581904.1"/>
    </source>
</evidence>
<feature type="domain" description="EamA" evidence="8">
    <location>
        <begin position="154"/>
        <end position="296"/>
    </location>
</feature>
<feature type="transmembrane region" description="Helical" evidence="7">
    <location>
        <begin position="185"/>
        <end position="210"/>
    </location>
</feature>
<dbReference type="InterPro" id="IPR050638">
    <property type="entry name" value="AA-Vitamin_Transporters"/>
</dbReference>
<dbReference type="Pfam" id="PF00892">
    <property type="entry name" value="EamA"/>
    <property type="match status" value="2"/>
</dbReference>
<dbReference type="InterPro" id="IPR000620">
    <property type="entry name" value="EamA_dom"/>
</dbReference>
<evidence type="ECO:0000256" key="3">
    <source>
        <dbReference type="ARBA" id="ARBA00022692"/>
    </source>
</evidence>
<evidence type="ECO:0000256" key="7">
    <source>
        <dbReference type="SAM" id="Phobius"/>
    </source>
</evidence>
<organism evidence="9 10">
    <name type="scientific">Conyzicola nivalis</name>
    <dbReference type="NCBI Taxonomy" id="1477021"/>
    <lineage>
        <taxon>Bacteria</taxon>
        <taxon>Bacillati</taxon>
        <taxon>Actinomycetota</taxon>
        <taxon>Actinomycetes</taxon>
        <taxon>Micrococcales</taxon>
        <taxon>Microbacteriaceae</taxon>
        <taxon>Conyzicola</taxon>
    </lineage>
</organism>
<dbReference type="Proteomes" id="UP001549257">
    <property type="component" value="Unassembled WGS sequence"/>
</dbReference>
<keyword evidence="10" id="KW-1185">Reference proteome</keyword>
<dbReference type="PANTHER" id="PTHR32322">
    <property type="entry name" value="INNER MEMBRANE TRANSPORTER"/>
    <property type="match status" value="1"/>
</dbReference>
<feature type="transmembrane region" description="Helical" evidence="7">
    <location>
        <begin position="222"/>
        <end position="242"/>
    </location>
</feature>
<feature type="transmembrane region" description="Helical" evidence="7">
    <location>
        <begin position="278"/>
        <end position="296"/>
    </location>
</feature>
<feature type="domain" description="EamA" evidence="8">
    <location>
        <begin position="9"/>
        <end position="143"/>
    </location>
</feature>
<comment type="caution">
    <text evidence="9">The sequence shown here is derived from an EMBL/GenBank/DDBJ whole genome shotgun (WGS) entry which is preliminary data.</text>
</comment>
<keyword evidence="3 7" id="KW-0812">Transmembrane</keyword>
<evidence type="ECO:0000256" key="6">
    <source>
        <dbReference type="SAM" id="MobiDB-lite"/>
    </source>
</evidence>
<proteinExistence type="inferred from homology"/>
<protein>
    <submittedName>
        <fullName evidence="9">Drug/metabolite transporter (DMT)-like permease</fullName>
    </submittedName>
</protein>
<comment type="subcellular location">
    <subcellularLocation>
        <location evidence="1">Membrane</location>
        <topology evidence="1">Multi-pass membrane protein</topology>
    </subcellularLocation>
</comment>
<evidence type="ECO:0000259" key="8">
    <source>
        <dbReference type="Pfam" id="PF00892"/>
    </source>
</evidence>
<evidence type="ECO:0000256" key="5">
    <source>
        <dbReference type="ARBA" id="ARBA00023136"/>
    </source>
</evidence>
<gene>
    <name evidence="9" type="ORF">ABIE21_001394</name>
</gene>
<feature type="transmembrane region" description="Helical" evidence="7">
    <location>
        <begin position="254"/>
        <end position="272"/>
    </location>
</feature>
<feature type="transmembrane region" description="Helical" evidence="7">
    <location>
        <begin position="98"/>
        <end position="119"/>
    </location>
</feature>
<feature type="transmembrane region" description="Helical" evidence="7">
    <location>
        <begin position="72"/>
        <end position="92"/>
    </location>
</feature>
<keyword evidence="5 7" id="KW-0472">Membrane</keyword>
<dbReference type="PANTHER" id="PTHR32322:SF2">
    <property type="entry name" value="EAMA DOMAIN-CONTAINING PROTEIN"/>
    <property type="match status" value="1"/>
</dbReference>
<reference evidence="9 10" key="1">
    <citation type="submission" date="2024-06" db="EMBL/GenBank/DDBJ databases">
        <title>Sorghum-associated microbial communities from plants grown in Nebraska, USA.</title>
        <authorList>
            <person name="Schachtman D."/>
        </authorList>
    </citation>
    <scope>NUCLEOTIDE SEQUENCE [LARGE SCALE GENOMIC DNA]</scope>
    <source>
        <strain evidence="9 10">2857</strain>
    </source>
</reference>
<dbReference type="RefSeq" id="WP_354024063.1">
    <property type="nucleotide sequence ID" value="NZ_JBEPSJ010000001.1"/>
</dbReference>
<sequence length="336" mass="34379">MNRPSTSVGLVIAVIAAATFGTSGALIKPLFEAGWSPAAAVTVRVLIGGIVLAPFALFTLRGRWSVLWRGRWRVLGMALVGVAGTQLVYFAAIQRIPVGTGILIEYMAPLLLVAVAWAITRHVPKAVVLIGSVVALAGLVLVVSPGGAGSFDPIGLGFAVLAMIGCAIFYVIAARPSEGLPPVALAAAGLLIGGTALGLVGLVGIVPFTTSADDVTMFGSEVAWWIPLLLVGVISTAIAYAASITASEILGSRIASFAGLLEVVAATFYAWLLLGEQLTLPQFIGGALILVGIGFVRSEKTDAAELIAEPDPAAPLTASGARPGAAPEPERESPRR</sequence>
<dbReference type="EMBL" id="JBEPSJ010000001">
    <property type="protein sequence ID" value="MET4581904.1"/>
    <property type="molecule type" value="Genomic_DNA"/>
</dbReference>
<feature type="region of interest" description="Disordered" evidence="6">
    <location>
        <begin position="309"/>
        <end position="336"/>
    </location>
</feature>
<dbReference type="InterPro" id="IPR037185">
    <property type="entry name" value="EmrE-like"/>
</dbReference>
<accession>A0ABV2QLH1</accession>
<dbReference type="SUPFAM" id="SSF103481">
    <property type="entry name" value="Multidrug resistance efflux transporter EmrE"/>
    <property type="match status" value="2"/>
</dbReference>
<evidence type="ECO:0000256" key="1">
    <source>
        <dbReference type="ARBA" id="ARBA00004141"/>
    </source>
</evidence>
<feature type="transmembrane region" description="Helical" evidence="7">
    <location>
        <begin position="126"/>
        <end position="148"/>
    </location>
</feature>
<evidence type="ECO:0000256" key="4">
    <source>
        <dbReference type="ARBA" id="ARBA00022989"/>
    </source>
</evidence>
<evidence type="ECO:0000256" key="2">
    <source>
        <dbReference type="ARBA" id="ARBA00007362"/>
    </source>
</evidence>
<feature type="transmembrane region" description="Helical" evidence="7">
    <location>
        <begin position="41"/>
        <end position="60"/>
    </location>
</feature>
<evidence type="ECO:0000313" key="10">
    <source>
        <dbReference type="Proteomes" id="UP001549257"/>
    </source>
</evidence>
<keyword evidence="4 7" id="KW-1133">Transmembrane helix</keyword>
<comment type="similarity">
    <text evidence="2">Belongs to the EamA transporter family.</text>
</comment>
<feature type="transmembrane region" description="Helical" evidence="7">
    <location>
        <begin position="154"/>
        <end position="173"/>
    </location>
</feature>
<name>A0ABV2QLH1_9MICO</name>